<organism evidence="1 2">
    <name type="scientific">Micromonospora zingiberis</name>
    <dbReference type="NCBI Taxonomy" id="2053011"/>
    <lineage>
        <taxon>Bacteria</taxon>
        <taxon>Bacillati</taxon>
        <taxon>Actinomycetota</taxon>
        <taxon>Actinomycetes</taxon>
        <taxon>Micromonosporales</taxon>
        <taxon>Micromonosporaceae</taxon>
        <taxon>Micromonospora</taxon>
    </lineage>
</organism>
<reference evidence="1 2" key="1">
    <citation type="submission" date="2019-02" db="EMBL/GenBank/DDBJ databases">
        <title>Jishengella sp. nov., isolated from a root of Zingiber montanum.</title>
        <authorList>
            <person name="Kuncharoen N."/>
            <person name="Kudo T."/>
            <person name="Masahiro Y."/>
            <person name="Ohkuma M."/>
            <person name="Tanasupawat S."/>
        </authorList>
    </citation>
    <scope>NUCLEOTIDE SEQUENCE [LARGE SCALE GENOMIC DNA]</scope>
    <source>
        <strain evidence="1 2">PLAI 1-1</strain>
    </source>
</reference>
<accession>A0A4R0GIX9</accession>
<evidence type="ECO:0000313" key="2">
    <source>
        <dbReference type="Proteomes" id="UP000292274"/>
    </source>
</evidence>
<dbReference type="AlphaFoldDB" id="A0A4R0GIX9"/>
<protein>
    <submittedName>
        <fullName evidence="1">Uncharacterized protein</fullName>
    </submittedName>
</protein>
<dbReference type="OrthoDB" id="9986210at2"/>
<gene>
    <name evidence="1" type="ORF">E0H26_13940</name>
</gene>
<comment type="caution">
    <text evidence="1">The sequence shown here is derived from an EMBL/GenBank/DDBJ whole genome shotgun (WGS) entry which is preliminary data.</text>
</comment>
<dbReference type="RefSeq" id="WP_131304040.1">
    <property type="nucleotide sequence ID" value="NZ_SJJR01000008.1"/>
</dbReference>
<dbReference type="Proteomes" id="UP000292274">
    <property type="component" value="Unassembled WGS sequence"/>
</dbReference>
<name>A0A4R0GIX9_9ACTN</name>
<proteinExistence type="predicted"/>
<evidence type="ECO:0000313" key="1">
    <source>
        <dbReference type="EMBL" id="TCB96727.1"/>
    </source>
</evidence>
<sequence>MEKWEYGQLYSAYVPGSPFAAGSDTVYLWLTATQQEVMSGHMLSLCDKLGAQGWLLDAPGPWFDTAPAWLVTAVGFDPARHSMKWTTQFARRKTM</sequence>
<keyword evidence="2" id="KW-1185">Reference proteome</keyword>
<dbReference type="EMBL" id="SJJR01000008">
    <property type="protein sequence ID" value="TCB96727.1"/>
    <property type="molecule type" value="Genomic_DNA"/>
</dbReference>